<dbReference type="GO" id="GO:0034440">
    <property type="term" value="P:lipid oxidation"/>
    <property type="evidence" value="ECO:0007669"/>
    <property type="project" value="InterPro"/>
</dbReference>
<evidence type="ECO:0000256" key="2">
    <source>
        <dbReference type="ARBA" id="ARBA00022964"/>
    </source>
</evidence>
<evidence type="ECO:0000313" key="6">
    <source>
        <dbReference type="EMBL" id="CAB4306483.1"/>
    </source>
</evidence>
<dbReference type="Gene3D" id="3.10.450.60">
    <property type="match status" value="1"/>
</dbReference>
<organism evidence="6 7">
    <name type="scientific">Prunus armeniaca</name>
    <name type="common">Apricot</name>
    <name type="synonym">Armeniaca vulgaris</name>
    <dbReference type="NCBI Taxonomy" id="36596"/>
    <lineage>
        <taxon>Eukaryota</taxon>
        <taxon>Viridiplantae</taxon>
        <taxon>Streptophyta</taxon>
        <taxon>Embryophyta</taxon>
        <taxon>Tracheophyta</taxon>
        <taxon>Spermatophyta</taxon>
        <taxon>Magnoliopsida</taxon>
        <taxon>eudicotyledons</taxon>
        <taxon>Gunneridae</taxon>
        <taxon>Pentapetalae</taxon>
        <taxon>rosids</taxon>
        <taxon>fabids</taxon>
        <taxon>Rosales</taxon>
        <taxon>Rosaceae</taxon>
        <taxon>Amygdaloideae</taxon>
        <taxon>Amygdaleae</taxon>
        <taxon>Prunus</taxon>
    </lineage>
</organism>
<keyword evidence="1" id="KW-0479">Metal-binding</keyword>
<keyword evidence="2" id="KW-0223">Dioxygenase</keyword>
<sequence length="197" mass="22424">MPSDRIYHYNTYNDIGNPDKGIECIRPTLGGNKNPHPRHCRTGRLPTKTDDEFGRQAVAGINPLSIERLTVFPPVSKLDPSIYGPQESALKEEHLKGHLDAMSVQQAYRMGMSNALEENKLFILDYHHDMFLPFLYQINALEDRKAYGTRTILFLTSLGTLKPIEEEIERRNGDLNLRNRCGAGVSPYAYLRGWGYT</sequence>
<dbReference type="GO" id="GO:0046872">
    <property type="term" value="F:metal ion binding"/>
    <property type="evidence" value="ECO:0007669"/>
    <property type="project" value="UniProtKB-KW"/>
</dbReference>
<dbReference type="InterPro" id="IPR013819">
    <property type="entry name" value="LipOase_C"/>
</dbReference>
<dbReference type="AlphaFoldDB" id="A0A6J5X1F8"/>
<keyword evidence="3" id="KW-0560">Oxidoreductase</keyword>
<evidence type="ECO:0000313" key="7">
    <source>
        <dbReference type="Proteomes" id="UP000507245"/>
    </source>
</evidence>
<dbReference type="OrthoDB" id="1715026at2759"/>
<protein>
    <recommendedName>
        <fullName evidence="5">Lipoxygenase domain-containing protein</fullName>
    </recommendedName>
</protein>
<dbReference type="InterPro" id="IPR036226">
    <property type="entry name" value="LipOase_C_sf"/>
</dbReference>
<feature type="domain" description="Lipoxygenase" evidence="5">
    <location>
        <begin position="1"/>
        <end position="197"/>
    </location>
</feature>
<dbReference type="GO" id="GO:0016702">
    <property type="term" value="F:oxidoreductase activity, acting on single donors with incorporation of molecular oxygen, incorporation of two atoms of oxygen"/>
    <property type="evidence" value="ECO:0007669"/>
    <property type="project" value="InterPro"/>
</dbReference>
<dbReference type="PRINTS" id="PR00468">
    <property type="entry name" value="PLTLPOXGNASE"/>
</dbReference>
<dbReference type="SUPFAM" id="SSF48484">
    <property type="entry name" value="Lipoxigenase"/>
    <property type="match status" value="2"/>
</dbReference>
<dbReference type="PROSITE" id="PS51393">
    <property type="entry name" value="LIPOXYGENASE_3"/>
    <property type="match status" value="1"/>
</dbReference>
<dbReference type="Proteomes" id="UP000507245">
    <property type="component" value="Unassembled WGS sequence"/>
</dbReference>
<dbReference type="EMBL" id="CAEKKB010000004">
    <property type="protein sequence ID" value="CAB4306483.1"/>
    <property type="molecule type" value="Genomic_DNA"/>
</dbReference>
<feature type="region of interest" description="Disordered" evidence="4">
    <location>
        <begin position="28"/>
        <end position="49"/>
    </location>
</feature>
<dbReference type="PANTHER" id="PTHR11771">
    <property type="entry name" value="LIPOXYGENASE"/>
    <property type="match status" value="1"/>
</dbReference>
<proteinExistence type="predicted"/>
<accession>A0A6J5X1F8</accession>
<gene>
    <name evidence="6" type="ORF">ORAREDHAP_LOCUS24692</name>
</gene>
<dbReference type="Pfam" id="PF00305">
    <property type="entry name" value="Lipoxygenase"/>
    <property type="match status" value="1"/>
</dbReference>
<evidence type="ECO:0000256" key="4">
    <source>
        <dbReference type="SAM" id="MobiDB-lite"/>
    </source>
</evidence>
<dbReference type="InterPro" id="IPR000907">
    <property type="entry name" value="LipOase"/>
</dbReference>
<dbReference type="InterPro" id="IPR001246">
    <property type="entry name" value="LipOase_plant"/>
</dbReference>
<reference evidence="7" key="1">
    <citation type="journal article" date="2020" name="Genome Biol.">
        <title>Gamete binning: chromosome-level and haplotype-resolved genome assembly enabled by high-throughput single-cell sequencing of gamete genomes.</title>
        <authorList>
            <person name="Campoy J.A."/>
            <person name="Sun H."/>
            <person name="Goel M."/>
            <person name="Jiao W.-B."/>
            <person name="Folz-Donahue K."/>
            <person name="Wang N."/>
            <person name="Rubio M."/>
            <person name="Liu C."/>
            <person name="Kukat C."/>
            <person name="Ruiz D."/>
            <person name="Huettel B."/>
            <person name="Schneeberger K."/>
        </authorList>
    </citation>
    <scope>NUCLEOTIDE SEQUENCE [LARGE SCALE GENOMIC DNA]</scope>
    <source>
        <strain evidence="7">cv. Rojo Pasion</strain>
    </source>
</reference>
<keyword evidence="7" id="KW-1185">Reference proteome</keyword>
<evidence type="ECO:0000259" key="5">
    <source>
        <dbReference type="PROSITE" id="PS51393"/>
    </source>
</evidence>
<name>A0A6J5X1F8_PRUAR</name>
<evidence type="ECO:0000256" key="3">
    <source>
        <dbReference type="ARBA" id="ARBA00023002"/>
    </source>
</evidence>
<evidence type="ECO:0000256" key="1">
    <source>
        <dbReference type="ARBA" id="ARBA00022723"/>
    </source>
</evidence>